<keyword evidence="4" id="KW-0862">Zinc</keyword>
<dbReference type="PANTHER" id="PTHR47025:SF2">
    <property type="entry name" value="AUTOIMMUNE REGULATOR"/>
    <property type="match status" value="1"/>
</dbReference>
<dbReference type="InterPro" id="IPR001965">
    <property type="entry name" value="Znf_PHD"/>
</dbReference>
<dbReference type="Pfam" id="PF23011">
    <property type="entry name" value="PHD-1st_NSD"/>
    <property type="match status" value="1"/>
</dbReference>
<dbReference type="OrthoDB" id="1903104at2759"/>
<dbReference type="Gene3D" id="3.30.40.10">
    <property type="entry name" value="Zinc/RING finger domain, C3HC4 (zinc finger)"/>
    <property type="match status" value="2"/>
</dbReference>
<dbReference type="SMART" id="SM00249">
    <property type="entry name" value="PHD"/>
    <property type="match status" value="2"/>
</dbReference>
<evidence type="ECO:0000313" key="10">
    <source>
        <dbReference type="Proteomes" id="UP001151287"/>
    </source>
</evidence>
<dbReference type="InterPro" id="IPR019786">
    <property type="entry name" value="Zinc_finger_PHD-type_CS"/>
</dbReference>
<dbReference type="EMBL" id="JAMQYH010000003">
    <property type="protein sequence ID" value="KAJ1694633.1"/>
    <property type="molecule type" value="Genomic_DNA"/>
</dbReference>
<evidence type="ECO:0000256" key="5">
    <source>
        <dbReference type="ARBA" id="ARBA00023242"/>
    </source>
</evidence>
<dbReference type="Proteomes" id="UP001151287">
    <property type="component" value="Unassembled WGS sequence"/>
</dbReference>
<organism evidence="9 10">
    <name type="scientific">Rhynchospora breviuscula</name>
    <dbReference type="NCBI Taxonomy" id="2022672"/>
    <lineage>
        <taxon>Eukaryota</taxon>
        <taxon>Viridiplantae</taxon>
        <taxon>Streptophyta</taxon>
        <taxon>Embryophyta</taxon>
        <taxon>Tracheophyta</taxon>
        <taxon>Spermatophyta</taxon>
        <taxon>Magnoliopsida</taxon>
        <taxon>Liliopsida</taxon>
        <taxon>Poales</taxon>
        <taxon>Cyperaceae</taxon>
        <taxon>Cyperoideae</taxon>
        <taxon>Rhynchosporeae</taxon>
        <taxon>Rhynchospora</taxon>
    </lineage>
</organism>
<protein>
    <recommendedName>
        <fullName evidence="8">PHD-type domain-containing protein</fullName>
    </recommendedName>
</protein>
<comment type="subcellular location">
    <subcellularLocation>
        <location evidence="1">Nucleus</location>
    </subcellularLocation>
</comment>
<evidence type="ECO:0000256" key="4">
    <source>
        <dbReference type="ARBA" id="ARBA00022833"/>
    </source>
</evidence>
<dbReference type="GO" id="GO:0042393">
    <property type="term" value="F:histone binding"/>
    <property type="evidence" value="ECO:0007669"/>
    <property type="project" value="TreeGrafter"/>
</dbReference>
<dbReference type="AlphaFoldDB" id="A0A9Q0HQW3"/>
<evidence type="ECO:0000259" key="8">
    <source>
        <dbReference type="PROSITE" id="PS50016"/>
    </source>
</evidence>
<dbReference type="InterPro" id="IPR013083">
    <property type="entry name" value="Znf_RING/FYVE/PHD"/>
</dbReference>
<keyword evidence="2" id="KW-0479">Metal-binding</keyword>
<dbReference type="GO" id="GO:0005634">
    <property type="term" value="C:nucleus"/>
    <property type="evidence" value="ECO:0007669"/>
    <property type="project" value="UniProtKB-SubCell"/>
</dbReference>
<comment type="caution">
    <text evidence="9">The sequence shown here is derived from an EMBL/GenBank/DDBJ whole genome shotgun (WGS) entry which is preliminary data.</text>
</comment>
<dbReference type="InterPro" id="IPR056511">
    <property type="entry name" value="IDM1_C"/>
</dbReference>
<gene>
    <name evidence="9" type="ORF">LUZ63_011331</name>
</gene>
<dbReference type="InterPro" id="IPR016181">
    <property type="entry name" value="Acyl_CoA_acyltransferase"/>
</dbReference>
<dbReference type="GO" id="GO:0008270">
    <property type="term" value="F:zinc ion binding"/>
    <property type="evidence" value="ECO:0007669"/>
    <property type="project" value="UniProtKB-KW"/>
</dbReference>
<sequence length="934" mass="102080">MASNQETSDLEEPYVLRSGVRAGLKREFTFAMRAQSELSSLLGRTRSSQSAKKPKVSELPLSSRPQPLDRVSVPSSPVEVNVPSSTDSLDSQGMKSGAEIENKENLAECGVEMEPPVGVAPLASSQNGEDHACGATGVTTDCRDEATGEAVAGPQHETPVYIYTRRRSLKTALEKRSEEASMEAVLKPVEEQLQLESPVSSDNPVRSFIRSAIKQDSEETGAEVAASDIVHADMAQQEQKPNRRFTRSVLKDRAEGLQIGAAAGEASASGAPTRKSNLEIKMSKKISVNKVPGTVRDLLSTGLLEGLAVEYKFPSGRLPVLHGIIKGTRILCSCTYCGGRKALSPLDFELHAKSMKKHPSKYIYLENGNNLQAVMKACTEVPVDMLESVIQDAVGMASQKNAATCTNCKEPFLTCRSGKLPSLCDSCSELHQSESTQRRLEATSSERTAKSPDSALPPTKSSSAKKAINSGQLTLKDIGLHKLVFESTKVPEGTLVCYRVHVKGKKGKMVTLLKGHIKGSGIYCDCCSKVISPSQFEAHAGRPATRKPYNNTYIHTETDQGSTYTSLHDLAVMLSKDPALTPRRSDDLCRTCGDGGTLVVCDICPRAFHPECVGLNEIPEGQFFCRLCKPSKRVDGNNGQVEQIVKQCTRIAIAPETSVGGCVLCKVPGFCATGFNDETMLLCDQCDKEYHIGCLRKHNIADFKKLPDEDWFCTGDCKRIHEAIRKAVLAGAMQPEPSDLDLVRRKRSEKGLDTEAEPDLRWRLLSSNWTGEDCKFLFGKAVDILHDLFSPIQDATMKQDLIPQMIMGGKWKTWDYHGMCCAILTEGSSVVSVALLRVMGENVAELPLVATSRDAQGLGYFPCLFNCIERMLMNLEVKHFVIPSAEETEALWTSKFGFSKITTQQLTEVLNGTRMTVFQGTSVLHKLIPLGERN</sequence>
<dbReference type="CDD" id="cd15567">
    <property type="entry name" value="PHD4_NSD"/>
    <property type="match status" value="1"/>
</dbReference>
<feature type="compositionally biased region" description="Low complexity" evidence="7">
    <location>
        <begin position="71"/>
        <end position="85"/>
    </location>
</feature>
<dbReference type="InterPro" id="IPR032308">
    <property type="entry name" value="TDBD"/>
</dbReference>
<dbReference type="InterPro" id="IPR011011">
    <property type="entry name" value="Znf_FYVE_PHD"/>
</dbReference>
<keyword evidence="3 6" id="KW-0863">Zinc-finger</keyword>
<dbReference type="PROSITE" id="PS50016">
    <property type="entry name" value="ZF_PHD_2"/>
    <property type="match status" value="1"/>
</dbReference>
<dbReference type="SUPFAM" id="SSF55729">
    <property type="entry name" value="Acyl-CoA N-acyltransferases (Nat)"/>
    <property type="match status" value="1"/>
</dbReference>
<dbReference type="GO" id="GO:0045944">
    <property type="term" value="P:positive regulation of transcription by RNA polymerase II"/>
    <property type="evidence" value="ECO:0007669"/>
    <property type="project" value="TreeGrafter"/>
</dbReference>
<evidence type="ECO:0000256" key="7">
    <source>
        <dbReference type="SAM" id="MobiDB-lite"/>
    </source>
</evidence>
<evidence type="ECO:0000256" key="3">
    <source>
        <dbReference type="ARBA" id="ARBA00022771"/>
    </source>
</evidence>
<feature type="domain" description="PHD-type" evidence="8">
    <location>
        <begin position="586"/>
        <end position="631"/>
    </location>
</feature>
<feature type="region of interest" description="Disordered" evidence="7">
    <location>
        <begin position="435"/>
        <end position="467"/>
    </location>
</feature>
<dbReference type="GO" id="GO:0003682">
    <property type="term" value="F:chromatin binding"/>
    <property type="evidence" value="ECO:0007669"/>
    <property type="project" value="TreeGrafter"/>
</dbReference>
<evidence type="ECO:0000256" key="1">
    <source>
        <dbReference type="ARBA" id="ARBA00004123"/>
    </source>
</evidence>
<dbReference type="GO" id="GO:0000977">
    <property type="term" value="F:RNA polymerase II transcription regulatory region sequence-specific DNA binding"/>
    <property type="evidence" value="ECO:0007669"/>
    <property type="project" value="TreeGrafter"/>
</dbReference>
<evidence type="ECO:0000256" key="2">
    <source>
        <dbReference type="ARBA" id="ARBA00022723"/>
    </source>
</evidence>
<keyword evidence="5" id="KW-0539">Nucleus</keyword>
<keyword evidence="10" id="KW-1185">Reference proteome</keyword>
<name>A0A9Q0HQW3_9POAL</name>
<dbReference type="Pfam" id="PF16135">
    <property type="entry name" value="TDBD"/>
    <property type="match status" value="2"/>
</dbReference>
<dbReference type="InterPro" id="IPR059153">
    <property type="entry name" value="NSD_PHD-1st"/>
</dbReference>
<dbReference type="SUPFAM" id="SSF57903">
    <property type="entry name" value="FYVE/PHD zinc finger"/>
    <property type="match status" value="2"/>
</dbReference>
<proteinExistence type="predicted"/>
<evidence type="ECO:0000256" key="6">
    <source>
        <dbReference type="PROSITE-ProRule" id="PRU00146"/>
    </source>
</evidence>
<evidence type="ECO:0000313" key="9">
    <source>
        <dbReference type="EMBL" id="KAJ1694633.1"/>
    </source>
</evidence>
<dbReference type="Pfam" id="PF23209">
    <property type="entry name" value="IDM1_C"/>
    <property type="match status" value="1"/>
</dbReference>
<dbReference type="PROSITE" id="PS01359">
    <property type="entry name" value="ZF_PHD_1"/>
    <property type="match status" value="1"/>
</dbReference>
<accession>A0A9Q0HQW3</accession>
<dbReference type="PANTHER" id="PTHR47025">
    <property type="entry name" value="AUTOIMMUNE REGULATOR"/>
    <property type="match status" value="1"/>
</dbReference>
<dbReference type="InterPro" id="IPR019787">
    <property type="entry name" value="Znf_PHD-finger"/>
</dbReference>
<feature type="region of interest" description="Disordered" evidence="7">
    <location>
        <begin position="39"/>
        <end position="93"/>
    </location>
</feature>
<reference evidence="9" key="1">
    <citation type="journal article" date="2022" name="Cell">
        <title>Repeat-based holocentromeres influence genome architecture and karyotype evolution.</title>
        <authorList>
            <person name="Hofstatter P.G."/>
            <person name="Thangavel G."/>
            <person name="Lux T."/>
            <person name="Neumann P."/>
            <person name="Vondrak T."/>
            <person name="Novak P."/>
            <person name="Zhang M."/>
            <person name="Costa L."/>
            <person name="Castellani M."/>
            <person name="Scott A."/>
            <person name="Toegelov H."/>
            <person name="Fuchs J."/>
            <person name="Mata-Sucre Y."/>
            <person name="Dias Y."/>
            <person name="Vanzela A.L.L."/>
            <person name="Huettel B."/>
            <person name="Almeida C.C.S."/>
            <person name="Simkova H."/>
            <person name="Souza G."/>
            <person name="Pedrosa-Harand A."/>
            <person name="Macas J."/>
            <person name="Mayer K.F.X."/>
            <person name="Houben A."/>
            <person name="Marques A."/>
        </authorList>
    </citation>
    <scope>NUCLEOTIDE SEQUENCE</scope>
    <source>
        <strain evidence="9">RhyBre1mFocal</strain>
    </source>
</reference>